<dbReference type="PROSITE" id="PS50263">
    <property type="entry name" value="CN_HYDROLASE"/>
    <property type="match status" value="1"/>
</dbReference>
<feature type="transmembrane region" description="Helical" evidence="2">
    <location>
        <begin position="508"/>
        <end position="530"/>
    </location>
</feature>
<dbReference type="Gene3D" id="3.60.110.10">
    <property type="entry name" value="Carbon-nitrogen hydrolase"/>
    <property type="match status" value="1"/>
</dbReference>
<feature type="transmembrane region" description="Helical" evidence="2">
    <location>
        <begin position="227"/>
        <end position="248"/>
    </location>
</feature>
<dbReference type="PANTHER" id="PTHR43674:SF16">
    <property type="entry name" value="CARBON-NITROGEN FAMILY, PUTATIVE (AFU_ORTHOLOGUE AFUA_5G02350)-RELATED"/>
    <property type="match status" value="1"/>
</dbReference>
<dbReference type="InterPro" id="IPR050345">
    <property type="entry name" value="Aliph_Amidase/BUP"/>
</dbReference>
<keyword evidence="5" id="KW-1185">Reference proteome</keyword>
<organism evidence="4 5">
    <name type="scientific">Mortierella isabellina</name>
    <name type="common">Filamentous fungus</name>
    <name type="synonym">Umbelopsis isabellina</name>
    <dbReference type="NCBI Taxonomy" id="91625"/>
    <lineage>
        <taxon>Eukaryota</taxon>
        <taxon>Fungi</taxon>
        <taxon>Fungi incertae sedis</taxon>
        <taxon>Mucoromycota</taxon>
        <taxon>Mucoromycotina</taxon>
        <taxon>Umbelopsidomycetes</taxon>
        <taxon>Umbelopsidales</taxon>
        <taxon>Umbelopsidaceae</taxon>
        <taxon>Umbelopsis</taxon>
    </lineage>
</organism>
<feature type="domain" description="CN hydrolase" evidence="3">
    <location>
        <begin position="278"/>
        <end position="494"/>
    </location>
</feature>
<dbReference type="OrthoDB" id="2626014at2759"/>
<dbReference type="SUPFAM" id="SSF56317">
    <property type="entry name" value="Carbon-nitrogen hydrolase"/>
    <property type="match status" value="1"/>
</dbReference>
<feature type="transmembrane region" description="Helical" evidence="2">
    <location>
        <begin position="52"/>
        <end position="76"/>
    </location>
</feature>
<keyword evidence="2" id="KW-0472">Membrane</keyword>
<evidence type="ECO:0000259" key="3">
    <source>
        <dbReference type="PROSITE" id="PS50263"/>
    </source>
</evidence>
<feature type="transmembrane region" description="Helical" evidence="2">
    <location>
        <begin position="158"/>
        <end position="179"/>
    </location>
</feature>
<accession>A0A8H7Q4A4</accession>
<name>A0A8H7Q4A4_MORIS</name>
<keyword evidence="1" id="KW-0378">Hydrolase</keyword>
<reference evidence="4" key="1">
    <citation type="submission" date="2020-12" db="EMBL/GenBank/DDBJ databases">
        <title>Metabolic potential, ecology and presence of endohyphal bacteria is reflected in genomic diversity of Mucoromycotina.</title>
        <authorList>
            <person name="Muszewska A."/>
            <person name="Okrasinska A."/>
            <person name="Steczkiewicz K."/>
            <person name="Drgas O."/>
            <person name="Orlowska M."/>
            <person name="Perlinska-Lenart U."/>
            <person name="Aleksandrzak-Piekarczyk T."/>
            <person name="Szatraj K."/>
            <person name="Zielenkiewicz U."/>
            <person name="Pilsyk S."/>
            <person name="Malc E."/>
            <person name="Mieczkowski P."/>
            <person name="Kruszewska J.S."/>
            <person name="Biernat P."/>
            <person name="Pawlowska J."/>
        </authorList>
    </citation>
    <scope>NUCLEOTIDE SEQUENCE</scope>
    <source>
        <strain evidence="4">WA0000067209</strain>
    </source>
</reference>
<dbReference type="PANTHER" id="PTHR43674">
    <property type="entry name" value="NITRILASE C965.09-RELATED"/>
    <property type="match status" value="1"/>
</dbReference>
<protein>
    <recommendedName>
        <fullName evidence="3">CN hydrolase domain-containing protein</fullName>
    </recommendedName>
</protein>
<dbReference type="Pfam" id="PF00795">
    <property type="entry name" value="CN_hydrolase"/>
    <property type="match status" value="1"/>
</dbReference>
<dbReference type="AlphaFoldDB" id="A0A8H7Q4A4"/>
<dbReference type="InterPro" id="IPR003010">
    <property type="entry name" value="C-N_Hydrolase"/>
</dbReference>
<evidence type="ECO:0000256" key="1">
    <source>
        <dbReference type="ARBA" id="ARBA00022801"/>
    </source>
</evidence>
<sequence length="541" mass="60361">MPVKYPSKSDLKYQPLLLVIFVLSVFGVGYQSIPVFTWLFYPVALYYTRQSWWNLVFFFIFNLFGNALAILGSFNLDPVPGFASVGLLIGLAAAVNVLIVICFAVDRLAYLTNSSPLRVYTFPLFWTGVWNIFAWYSPLGDFFTFSQAGMLWGSFRQIASFGGRAMLDFFMAWCGTVIVETWFTKQGTHLQTPNADLDQTFSKPVDNDYSEIDADMSKPKQSLRTTIRLHLTPLAIFCLIFATLLGYGGGQASIISGSFYQKSYEGYITRDVIRAGCVIGNTDGTGYSPADRQYWFDQSVQLAKDGAKLVLWSEETSQTFNSTDEQQFLDQASAVARNNSIYLAVLYINNIPDTIENLMTLIAPNGTILLTYSKAHPVVGVEDQPPGPNVLQYVDTPDLGRVGVGICFDYNFPSLIDQAGQNQVNLMLQASWTWGPLGTFHARGNSLRAIENGFTMLRCGSQGMSGVFTPTSDSPYQQQFATLSNQTLMFQVPRLPYVRTTYTVFRGAFGWICLALGLLITIYLIISPLLHKILRKRSATE</sequence>
<feature type="transmembrane region" description="Helical" evidence="2">
    <location>
        <begin position="82"/>
        <end position="105"/>
    </location>
</feature>
<dbReference type="InterPro" id="IPR036526">
    <property type="entry name" value="C-N_Hydrolase_sf"/>
</dbReference>
<evidence type="ECO:0000256" key="2">
    <source>
        <dbReference type="SAM" id="Phobius"/>
    </source>
</evidence>
<gene>
    <name evidence="4" type="ORF">INT43_000320</name>
</gene>
<keyword evidence="2" id="KW-0812">Transmembrane</keyword>
<dbReference type="Proteomes" id="UP000654370">
    <property type="component" value="Unassembled WGS sequence"/>
</dbReference>
<feature type="transmembrane region" description="Helical" evidence="2">
    <location>
        <begin position="16"/>
        <end position="40"/>
    </location>
</feature>
<dbReference type="EMBL" id="JAEPQZ010000002">
    <property type="protein sequence ID" value="KAG2184411.1"/>
    <property type="molecule type" value="Genomic_DNA"/>
</dbReference>
<keyword evidence="2" id="KW-1133">Transmembrane helix</keyword>
<evidence type="ECO:0000313" key="5">
    <source>
        <dbReference type="Proteomes" id="UP000654370"/>
    </source>
</evidence>
<comment type="caution">
    <text evidence="4">The sequence shown here is derived from an EMBL/GenBank/DDBJ whole genome shotgun (WGS) entry which is preliminary data.</text>
</comment>
<proteinExistence type="predicted"/>
<feature type="transmembrane region" description="Helical" evidence="2">
    <location>
        <begin position="117"/>
        <end position="138"/>
    </location>
</feature>
<dbReference type="GO" id="GO:0016811">
    <property type="term" value="F:hydrolase activity, acting on carbon-nitrogen (but not peptide) bonds, in linear amides"/>
    <property type="evidence" value="ECO:0007669"/>
    <property type="project" value="TreeGrafter"/>
</dbReference>
<evidence type="ECO:0000313" key="4">
    <source>
        <dbReference type="EMBL" id="KAG2184411.1"/>
    </source>
</evidence>